<dbReference type="AlphaFoldDB" id="A0AA35VJX6"/>
<evidence type="ECO:0000256" key="1">
    <source>
        <dbReference type="SAM" id="MobiDB-lite"/>
    </source>
</evidence>
<evidence type="ECO:0008006" key="4">
    <source>
        <dbReference type="Google" id="ProtNLM"/>
    </source>
</evidence>
<proteinExistence type="predicted"/>
<dbReference type="Proteomes" id="UP001177003">
    <property type="component" value="Chromosome 2"/>
</dbReference>
<protein>
    <recommendedName>
        <fullName evidence="4">Retrotransposon gag domain-containing protein</fullName>
    </recommendedName>
</protein>
<evidence type="ECO:0000313" key="2">
    <source>
        <dbReference type="EMBL" id="CAI9270263.1"/>
    </source>
</evidence>
<keyword evidence="3" id="KW-1185">Reference proteome</keyword>
<sequence>MLLHFSRTVDFYQRGYNVLWLTFDCNDMKPDLHPSILVSEHSSGIRVGDKGRKEVGGAQLKRVELLETELGHVYDRMENPGHLIQHTADSMASLQLKMEQKFEEVLMAIAKSHLEEPNGKKSVGEEHNSDPVFSRVETTKGTNPTRFSGGSRNEIGGGSDGGGGGHTTGGEYNGGTNWRIKKLEIPLFNGNNSNGWVLEAERRFVDYQLSEEEKLEVAVAALEGYAALWYDEEHYRRPIRDWEELKFLILWRFGSSMFAAESWWSDYHGGRQSEHRCKNGPKIDNWAETNTLGSHKPSQESDLLKGNSLKSSPIFIKSVNYEENLGVFGLAFQVQKSFLKKKKKTKDDWQSWF</sequence>
<feature type="region of interest" description="Disordered" evidence="1">
    <location>
        <begin position="134"/>
        <end position="171"/>
    </location>
</feature>
<gene>
    <name evidence="2" type="ORF">LSALG_LOCUS10590</name>
</gene>
<reference evidence="2" key="1">
    <citation type="submission" date="2023-04" db="EMBL/GenBank/DDBJ databases">
        <authorList>
            <person name="Vijverberg K."/>
            <person name="Xiong W."/>
            <person name="Schranz E."/>
        </authorList>
    </citation>
    <scope>NUCLEOTIDE SEQUENCE</scope>
</reference>
<accession>A0AA35VJX6</accession>
<dbReference type="EMBL" id="OX465078">
    <property type="protein sequence ID" value="CAI9270263.1"/>
    <property type="molecule type" value="Genomic_DNA"/>
</dbReference>
<name>A0AA35VJX6_LACSI</name>
<feature type="compositionally biased region" description="Gly residues" evidence="1">
    <location>
        <begin position="155"/>
        <end position="171"/>
    </location>
</feature>
<organism evidence="2 3">
    <name type="scientific">Lactuca saligna</name>
    <name type="common">Willowleaf lettuce</name>
    <dbReference type="NCBI Taxonomy" id="75948"/>
    <lineage>
        <taxon>Eukaryota</taxon>
        <taxon>Viridiplantae</taxon>
        <taxon>Streptophyta</taxon>
        <taxon>Embryophyta</taxon>
        <taxon>Tracheophyta</taxon>
        <taxon>Spermatophyta</taxon>
        <taxon>Magnoliopsida</taxon>
        <taxon>eudicotyledons</taxon>
        <taxon>Gunneridae</taxon>
        <taxon>Pentapetalae</taxon>
        <taxon>asterids</taxon>
        <taxon>campanulids</taxon>
        <taxon>Asterales</taxon>
        <taxon>Asteraceae</taxon>
        <taxon>Cichorioideae</taxon>
        <taxon>Cichorieae</taxon>
        <taxon>Lactucinae</taxon>
        <taxon>Lactuca</taxon>
    </lineage>
</organism>
<evidence type="ECO:0000313" key="3">
    <source>
        <dbReference type="Proteomes" id="UP001177003"/>
    </source>
</evidence>